<dbReference type="OrthoDB" id="75724at2759"/>
<keyword evidence="2" id="KW-1133">Transmembrane helix</keyword>
<dbReference type="InterPro" id="IPR001251">
    <property type="entry name" value="CRAL-TRIO_dom"/>
</dbReference>
<dbReference type="AlphaFoldDB" id="A0A8I3A8H2"/>
<dbReference type="SUPFAM" id="SSF52087">
    <property type="entry name" value="CRAL/TRIO domain"/>
    <property type="match status" value="1"/>
</dbReference>
<evidence type="ECO:0000313" key="4">
    <source>
        <dbReference type="EMBL" id="KAG6375721.1"/>
    </source>
</evidence>
<feature type="compositionally biased region" description="Low complexity" evidence="1">
    <location>
        <begin position="291"/>
        <end position="300"/>
    </location>
</feature>
<name>A0A8I3A8H2_9AGAM</name>
<dbReference type="PROSITE" id="PS50191">
    <property type="entry name" value="CRAL_TRIO"/>
    <property type="match status" value="1"/>
</dbReference>
<organism evidence="4 5">
    <name type="scientific">Boletus reticuloceps</name>
    <dbReference type="NCBI Taxonomy" id="495285"/>
    <lineage>
        <taxon>Eukaryota</taxon>
        <taxon>Fungi</taxon>
        <taxon>Dikarya</taxon>
        <taxon>Basidiomycota</taxon>
        <taxon>Agaricomycotina</taxon>
        <taxon>Agaricomycetes</taxon>
        <taxon>Agaricomycetidae</taxon>
        <taxon>Boletales</taxon>
        <taxon>Boletineae</taxon>
        <taxon>Boletaceae</taxon>
        <taxon>Boletoideae</taxon>
        <taxon>Boletus</taxon>
    </lineage>
</organism>
<feature type="transmembrane region" description="Helical" evidence="2">
    <location>
        <begin position="368"/>
        <end position="385"/>
    </location>
</feature>
<dbReference type="EMBL" id="JAGFBS010000014">
    <property type="protein sequence ID" value="KAG6375721.1"/>
    <property type="molecule type" value="Genomic_DNA"/>
</dbReference>
<evidence type="ECO:0000259" key="3">
    <source>
        <dbReference type="PROSITE" id="PS50191"/>
    </source>
</evidence>
<keyword evidence="5" id="KW-1185">Reference proteome</keyword>
<comment type="caution">
    <text evidence="4">The sequence shown here is derived from an EMBL/GenBank/DDBJ whole genome shotgun (WGS) entry which is preliminary data.</text>
</comment>
<dbReference type="InterPro" id="IPR036865">
    <property type="entry name" value="CRAL-TRIO_dom_sf"/>
</dbReference>
<dbReference type="PANTHER" id="PTHR46590">
    <property type="entry name" value="PHOSPHATIDYLINOSITOL TRANSFER PROTEIN CSR1-RELATED"/>
    <property type="match status" value="1"/>
</dbReference>
<proteinExistence type="predicted"/>
<sequence>MMDSVILQTQNDSLVLQFNNATADLAALLDTLHDHVLQQLQLELALSDPDTVWLSEWLSDQASVFRLLRRHKFIRPFTLQEIRSIAIWRLRTLRPTLLLPIPTLLHCLPPPITDPLGRPIVFLKLTSLQSLTCSVHDVFLQEVERLRLHLRYIRDHCAHTGPFPLQYIVLIDLDGLSIQNYNLDLCSWILSDIIPRYPGMLAAVFLLNHSWLHSGAWSVAKRILPASIITRVFFPSSAQLVSYCSATNLPAEYGGSLPTLDQIEDALRSPYQTQHLPPLPPLSDISDASPALPFPSSSSSPAPPPDSSLQRSPSTIALPPLSSRNPFFGYPAIASASSPHTIRHVQRGPRELLRTLAVLWWRRWHRSVWTWTWVGICAAALVLALRLRRPRTGTRPVPVRVAKAIGPMVAAAQALVRAISTRTSRDVQRSPMGL</sequence>
<dbReference type="Gene3D" id="3.40.525.10">
    <property type="entry name" value="CRAL-TRIO lipid binding domain"/>
    <property type="match status" value="1"/>
</dbReference>
<dbReference type="SMART" id="SM00516">
    <property type="entry name" value="SEC14"/>
    <property type="match status" value="1"/>
</dbReference>
<accession>A0A8I3A8H2</accession>
<dbReference type="CDD" id="cd00170">
    <property type="entry name" value="SEC14"/>
    <property type="match status" value="1"/>
</dbReference>
<dbReference type="Proteomes" id="UP000683000">
    <property type="component" value="Unassembled WGS sequence"/>
</dbReference>
<evidence type="ECO:0000256" key="2">
    <source>
        <dbReference type="SAM" id="Phobius"/>
    </source>
</evidence>
<evidence type="ECO:0000256" key="1">
    <source>
        <dbReference type="SAM" id="MobiDB-lite"/>
    </source>
</evidence>
<evidence type="ECO:0000313" key="5">
    <source>
        <dbReference type="Proteomes" id="UP000683000"/>
    </source>
</evidence>
<keyword evidence="2" id="KW-0472">Membrane</keyword>
<keyword evidence="2" id="KW-0812">Transmembrane</keyword>
<protein>
    <submittedName>
        <fullName evidence="4">CRAL-TRIO domain-containing protein</fullName>
    </submittedName>
</protein>
<dbReference type="InterPro" id="IPR052432">
    <property type="entry name" value="PITP/CRAL-TRIO"/>
</dbReference>
<dbReference type="Pfam" id="PF00650">
    <property type="entry name" value="CRAL_TRIO"/>
    <property type="match status" value="1"/>
</dbReference>
<reference evidence="4" key="1">
    <citation type="submission" date="2021-03" db="EMBL/GenBank/DDBJ databases">
        <title>Evolutionary innovations through gain and loss of genes in the ectomycorrhizal Boletales.</title>
        <authorList>
            <person name="Wu G."/>
            <person name="Miyauchi S."/>
            <person name="Morin E."/>
            <person name="Yang Z.-L."/>
            <person name="Xu J."/>
            <person name="Martin F.M."/>
        </authorList>
    </citation>
    <scope>NUCLEOTIDE SEQUENCE</scope>
    <source>
        <strain evidence="4">BR01</strain>
    </source>
</reference>
<feature type="region of interest" description="Disordered" evidence="1">
    <location>
        <begin position="291"/>
        <end position="315"/>
    </location>
</feature>
<gene>
    <name evidence="4" type="ORF">JVT61DRAFT_3298</name>
</gene>
<feature type="domain" description="CRAL-TRIO" evidence="3">
    <location>
        <begin position="86"/>
        <end position="261"/>
    </location>
</feature>
<dbReference type="PANTHER" id="PTHR46590:SF4">
    <property type="entry name" value="CRAL-TRIO DOMAIN-CONTAINING PROTEIN"/>
    <property type="match status" value="1"/>
</dbReference>